<keyword evidence="2" id="KW-1185">Reference proteome</keyword>
<proteinExistence type="predicted"/>
<sequence length="491" mass="54200">MPTRNAKKTPAPKKSTINRKRTGQKDYGAPVTNLSVLAPREVLASIDNNVSHETDNARVTEPTVTVTPVTGRSRPTGVNTQATASTDSLASPQATIRITSPPNLHSRVPLRPSLNPLPRDAAGRPWQPAAVVGRPDAGSIPTVSQTATTDNGNEQDLRTALANARAALLTESRARVQAESRASRLENEVRAQRALEVANKYTPIPRPKLTKNSTWTMARLEEILGLPHRKADGPVSQARGVIYNWAQHISRWVLSWSHRHLEVDNGALFKKLEPDQKTAMMKKFEEQVKRVDFLFPAFYHGSNEAEQFSGCSRFVNDWPMKEMLMRSMKNERPTTYRKRIQKLRKAAKAATELARRTQPNYKQPSLLQKSLVRRDGHGNPANGNIWEEDHDSVVGDEEDEDENDATANSTTESTALPADQANSETITLASAMAGHLGEEQYGSLRDWNGIDEHDSAASGHNAHYDDDDLLSANGVDGADELNGDQQEEDGH</sequence>
<gene>
    <name evidence="1" type="ORF">QFC20_005824</name>
</gene>
<evidence type="ECO:0000313" key="1">
    <source>
        <dbReference type="EMBL" id="KAJ9098909.1"/>
    </source>
</evidence>
<dbReference type="EMBL" id="JASBWS010000088">
    <property type="protein sequence ID" value="KAJ9098909.1"/>
    <property type="molecule type" value="Genomic_DNA"/>
</dbReference>
<accession>A0ACC2VIU3</accession>
<evidence type="ECO:0000313" key="2">
    <source>
        <dbReference type="Proteomes" id="UP001230649"/>
    </source>
</evidence>
<reference evidence="1" key="1">
    <citation type="submission" date="2023-04" db="EMBL/GenBank/DDBJ databases">
        <title>Draft Genome sequencing of Naganishia species isolated from polar environments using Oxford Nanopore Technology.</title>
        <authorList>
            <person name="Leo P."/>
            <person name="Venkateswaran K."/>
        </authorList>
    </citation>
    <scope>NUCLEOTIDE SEQUENCE</scope>
    <source>
        <strain evidence="1">MNA-CCFEE 5262</strain>
    </source>
</reference>
<name>A0ACC2VIU3_9TREE</name>
<comment type="caution">
    <text evidence="1">The sequence shown here is derived from an EMBL/GenBank/DDBJ whole genome shotgun (WGS) entry which is preliminary data.</text>
</comment>
<organism evidence="1 2">
    <name type="scientific">Naganishia adeliensis</name>
    <dbReference type="NCBI Taxonomy" id="92952"/>
    <lineage>
        <taxon>Eukaryota</taxon>
        <taxon>Fungi</taxon>
        <taxon>Dikarya</taxon>
        <taxon>Basidiomycota</taxon>
        <taxon>Agaricomycotina</taxon>
        <taxon>Tremellomycetes</taxon>
        <taxon>Filobasidiales</taxon>
        <taxon>Filobasidiaceae</taxon>
        <taxon>Naganishia</taxon>
    </lineage>
</organism>
<dbReference type="Proteomes" id="UP001230649">
    <property type="component" value="Unassembled WGS sequence"/>
</dbReference>
<protein>
    <submittedName>
        <fullName evidence="1">Uncharacterized protein</fullName>
    </submittedName>
</protein>